<dbReference type="SUPFAM" id="SSF48726">
    <property type="entry name" value="Immunoglobulin"/>
    <property type="match status" value="1"/>
</dbReference>
<dbReference type="PANTHER" id="PTHR21261">
    <property type="entry name" value="BEAT PROTEIN"/>
    <property type="match status" value="1"/>
</dbReference>
<keyword evidence="2" id="KW-0472">Membrane</keyword>
<dbReference type="AlphaFoldDB" id="A0AA39G9T0"/>
<dbReference type="PROSITE" id="PS50835">
    <property type="entry name" value="IG_LIKE"/>
    <property type="match status" value="2"/>
</dbReference>
<dbReference type="FunFam" id="2.60.40.10:FF:000437">
    <property type="entry name" value="Beat-IIIc, isoform A"/>
    <property type="match status" value="1"/>
</dbReference>
<feature type="domain" description="Ig-like" evidence="4">
    <location>
        <begin position="121"/>
        <end position="225"/>
    </location>
</feature>
<gene>
    <name evidence="5" type="ORF">PV327_001264</name>
</gene>
<evidence type="ECO:0000256" key="3">
    <source>
        <dbReference type="ARBA" id="ARBA00023157"/>
    </source>
</evidence>
<accession>A0AA39G9T0</accession>
<proteinExistence type="predicted"/>
<sequence>MYVAIGATGLKNLKINVPSMVRSGDAVSLSCLYDLEGPLYTIKWYINEKEFYRYVPKADPRQNSYPEYGMKIDMSNSDEHDVTLLNVSRELSGIYKCEVSEDMPTYHTAMKEQRMDIADVPEFDPIIEVEKQRIAADEILKANCTSGASYPATNVTWILNGDPLNNATMQFKIRSDNIPRGRMLMTWSELELKASSSFFHDGRLHLRCFAKITSVYAAAVEFEITEDAPLLAPITGDASPHWSKSGSYSMTWSGWMNSQWTMTLLLTYVAMLLSTFNIR</sequence>
<evidence type="ECO:0000259" key="4">
    <source>
        <dbReference type="PROSITE" id="PS50835"/>
    </source>
</evidence>
<dbReference type="EMBL" id="JAQQBR010000001">
    <property type="protein sequence ID" value="KAK0183199.1"/>
    <property type="molecule type" value="Genomic_DNA"/>
</dbReference>
<dbReference type="InterPro" id="IPR036179">
    <property type="entry name" value="Ig-like_dom_sf"/>
</dbReference>
<dbReference type="InterPro" id="IPR007110">
    <property type="entry name" value="Ig-like_dom"/>
</dbReference>
<keyword evidence="6" id="KW-1185">Reference proteome</keyword>
<reference evidence="5" key="1">
    <citation type="journal article" date="2023" name="bioRxiv">
        <title>Scaffold-level genome assemblies of two parasitoid biocontrol wasps reveal the parthenogenesis mechanism and an associated novel virus.</title>
        <authorList>
            <person name="Inwood S."/>
            <person name="Skelly J."/>
            <person name="Guhlin J."/>
            <person name="Harrop T."/>
            <person name="Goldson S."/>
            <person name="Dearden P."/>
        </authorList>
    </citation>
    <scope>NUCLEOTIDE SEQUENCE</scope>
    <source>
        <strain evidence="5">Lincoln</strain>
        <tissue evidence="5">Whole body</tissue>
    </source>
</reference>
<feature type="domain" description="Ig-like" evidence="4">
    <location>
        <begin position="21"/>
        <end position="118"/>
    </location>
</feature>
<protein>
    <recommendedName>
        <fullName evidence="4">Ig-like domain-containing protein</fullName>
    </recommendedName>
</protein>
<evidence type="ECO:0000313" key="5">
    <source>
        <dbReference type="EMBL" id="KAK0183199.1"/>
    </source>
</evidence>
<name>A0AA39G9T0_MICHY</name>
<reference evidence="5" key="2">
    <citation type="submission" date="2023-03" db="EMBL/GenBank/DDBJ databases">
        <authorList>
            <person name="Inwood S.N."/>
            <person name="Skelly J.G."/>
            <person name="Guhlin J."/>
            <person name="Harrop T.W.R."/>
            <person name="Goldson S.G."/>
            <person name="Dearden P.K."/>
        </authorList>
    </citation>
    <scope>NUCLEOTIDE SEQUENCE</scope>
    <source>
        <strain evidence="5">Lincoln</strain>
        <tissue evidence="5">Whole body</tissue>
    </source>
</reference>
<dbReference type="GO" id="GO:0016020">
    <property type="term" value="C:membrane"/>
    <property type="evidence" value="ECO:0007669"/>
    <property type="project" value="UniProtKB-SubCell"/>
</dbReference>
<dbReference type="Gene3D" id="2.60.40.10">
    <property type="entry name" value="Immunoglobulins"/>
    <property type="match status" value="2"/>
</dbReference>
<keyword evidence="3" id="KW-1015">Disulfide bond</keyword>
<comment type="caution">
    <text evidence="5">The sequence shown here is derived from an EMBL/GenBank/DDBJ whole genome shotgun (WGS) entry which is preliminary data.</text>
</comment>
<dbReference type="Pfam" id="PF08205">
    <property type="entry name" value="C2-set_2"/>
    <property type="match status" value="1"/>
</dbReference>
<dbReference type="InterPro" id="IPR003599">
    <property type="entry name" value="Ig_sub"/>
</dbReference>
<dbReference type="InterPro" id="IPR013162">
    <property type="entry name" value="CD80_C2-set"/>
</dbReference>
<dbReference type="InterPro" id="IPR013783">
    <property type="entry name" value="Ig-like_fold"/>
</dbReference>
<comment type="subcellular location">
    <subcellularLocation>
        <location evidence="1">Membrane</location>
        <topology evidence="1">Single-pass membrane protein</topology>
    </subcellularLocation>
</comment>
<organism evidence="5 6">
    <name type="scientific">Microctonus hyperodae</name>
    <name type="common">Parasitoid wasp</name>
    <dbReference type="NCBI Taxonomy" id="165561"/>
    <lineage>
        <taxon>Eukaryota</taxon>
        <taxon>Metazoa</taxon>
        <taxon>Ecdysozoa</taxon>
        <taxon>Arthropoda</taxon>
        <taxon>Hexapoda</taxon>
        <taxon>Insecta</taxon>
        <taxon>Pterygota</taxon>
        <taxon>Neoptera</taxon>
        <taxon>Endopterygota</taxon>
        <taxon>Hymenoptera</taxon>
        <taxon>Apocrita</taxon>
        <taxon>Ichneumonoidea</taxon>
        <taxon>Braconidae</taxon>
        <taxon>Euphorinae</taxon>
        <taxon>Microctonus</taxon>
    </lineage>
</organism>
<dbReference type="SMART" id="SM00409">
    <property type="entry name" value="IG"/>
    <property type="match status" value="1"/>
</dbReference>
<evidence type="ECO:0000313" key="6">
    <source>
        <dbReference type="Proteomes" id="UP001168972"/>
    </source>
</evidence>
<evidence type="ECO:0000256" key="1">
    <source>
        <dbReference type="ARBA" id="ARBA00004167"/>
    </source>
</evidence>
<dbReference type="PANTHER" id="PTHR21261:SF17">
    <property type="entry name" value="BEAT VI"/>
    <property type="match status" value="1"/>
</dbReference>
<evidence type="ECO:0000256" key="2">
    <source>
        <dbReference type="ARBA" id="ARBA00023136"/>
    </source>
</evidence>
<dbReference type="Proteomes" id="UP001168972">
    <property type="component" value="Unassembled WGS sequence"/>
</dbReference>